<feature type="region of interest" description="Disordered" evidence="1">
    <location>
        <begin position="246"/>
        <end position="276"/>
    </location>
</feature>
<keyword evidence="4" id="KW-1185">Reference proteome</keyword>
<organism evidence="3 4">
    <name type="scientific">Metschnikowia bicuspidata</name>
    <dbReference type="NCBI Taxonomy" id="27322"/>
    <lineage>
        <taxon>Eukaryota</taxon>
        <taxon>Fungi</taxon>
        <taxon>Dikarya</taxon>
        <taxon>Ascomycota</taxon>
        <taxon>Saccharomycotina</taxon>
        <taxon>Pichiomycetes</taxon>
        <taxon>Metschnikowiaceae</taxon>
        <taxon>Metschnikowia</taxon>
    </lineage>
</organism>
<evidence type="ECO:0000313" key="3">
    <source>
        <dbReference type="EMBL" id="RKP30119.1"/>
    </source>
</evidence>
<evidence type="ECO:0000313" key="4">
    <source>
        <dbReference type="Proteomes" id="UP000268321"/>
    </source>
</evidence>
<dbReference type="EMBL" id="ML004466">
    <property type="protein sequence ID" value="RKP30119.1"/>
    <property type="molecule type" value="Genomic_DNA"/>
</dbReference>
<evidence type="ECO:0000259" key="2">
    <source>
        <dbReference type="PROSITE" id="PS51840"/>
    </source>
</evidence>
<name>A0A4V1J2X9_9ASCO</name>
<sequence>MWKSKRPKLKFDLTINDLSNIPHTSGHCYLKIQIADGSQSGIIAIILQLKPFSLELDDFNPGELSSLPLSGSFSSYGSRSISLRSSNFKIHNFKCHFNLKVSYNLRFRFRCKENMIGDKFLTIRIFYAAEKSSKLEHPVQLGVVKLNLAEYLNFDETVTAKYLLQESKVNSILNLTTKFEELPSDFDFRTELRIDEFKLSQTSPSSLLTFCKLSDSNFRSFKIPQKLQKKVFGGLDGVMNVPSWSGANSEQSIHDDNKNTQKDHVTTTSSGELSRQDLGSHSLENVMVDPIMGNLYRRVLESTWDPDLHALLKLTPEKIVQESFLDSDHNGNVEKNLEFYRSLTASYEEESNQDKTGLLVEAKVRDNFKSWSVSWA</sequence>
<dbReference type="Proteomes" id="UP000268321">
    <property type="component" value="Unassembled WGS sequence"/>
</dbReference>
<dbReference type="PANTHER" id="PTHR21456:SF1">
    <property type="entry name" value="C2 NT-TYPE DOMAIN-CONTAINING PROTEIN"/>
    <property type="match status" value="1"/>
</dbReference>
<evidence type="ECO:0000256" key="1">
    <source>
        <dbReference type="SAM" id="MobiDB-lite"/>
    </source>
</evidence>
<feature type="domain" description="C2 NT-type" evidence="2">
    <location>
        <begin position="1"/>
        <end position="181"/>
    </location>
</feature>
<accession>A0A4V1J2X9</accession>
<dbReference type="Pfam" id="PF10358">
    <property type="entry name" value="NT-C2"/>
    <property type="match status" value="1"/>
</dbReference>
<protein>
    <recommendedName>
        <fullName evidence="2">C2 NT-type domain-containing protein</fullName>
    </recommendedName>
</protein>
<dbReference type="AlphaFoldDB" id="A0A4V1J2X9"/>
<dbReference type="PROSITE" id="PS51840">
    <property type="entry name" value="C2_NT"/>
    <property type="match status" value="1"/>
</dbReference>
<reference evidence="4" key="1">
    <citation type="journal article" date="2018" name="Nat. Microbiol.">
        <title>Leveraging single-cell genomics to expand the fungal tree of life.</title>
        <authorList>
            <person name="Ahrendt S.R."/>
            <person name="Quandt C.A."/>
            <person name="Ciobanu D."/>
            <person name="Clum A."/>
            <person name="Salamov A."/>
            <person name="Andreopoulos B."/>
            <person name="Cheng J.F."/>
            <person name="Woyke T."/>
            <person name="Pelin A."/>
            <person name="Henrissat B."/>
            <person name="Reynolds N.K."/>
            <person name="Benny G.L."/>
            <person name="Smith M.E."/>
            <person name="James T.Y."/>
            <person name="Grigoriev I.V."/>
        </authorList>
    </citation>
    <scope>NUCLEOTIDE SEQUENCE [LARGE SCALE GENOMIC DNA]</scope>
    <source>
        <strain evidence="4">Baker2002</strain>
    </source>
</reference>
<dbReference type="PANTHER" id="PTHR21456">
    <property type="entry name" value="FAMILY WITH SEQUENCE SIMILARITY 102"/>
    <property type="match status" value="1"/>
</dbReference>
<dbReference type="InterPro" id="IPR039931">
    <property type="entry name" value="EEIG1/2-like"/>
</dbReference>
<gene>
    <name evidence="3" type="ORF">METBISCDRAFT_17084</name>
</gene>
<dbReference type="InterPro" id="IPR019448">
    <property type="entry name" value="NT-C2"/>
</dbReference>
<dbReference type="OrthoDB" id="3365224at2759"/>
<feature type="compositionally biased region" description="Polar residues" evidence="1">
    <location>
        <begin position="266"/>
        <end position="276"/>
    </location>
</feature>
<proteinExistence type="predicted"/>
<feature type="compositionally biased region" description="Basic and acidic residues" evidence="1">
    <location>
        <begin position="252"/>
        <end position="265"/>
    </location>
</feature>